<evidence type="ECO:0000313" key="2">
    <source>
        <dbReference type="EMBL" id="CDG21352.1"/>
    </source>
</evidence>
<protein>
    <recommendedName>
        <fullName evidence="4">Protein ydgA</fullName>
    </recommendedName>
</protein>
<dbReference type="RefSeq" id="WP_045958563.1">
    <property type="nucleotide sequence ID" value="NZ_FO704551.1"/>
</dbReference>
<proteinExistence type="predicted"/>
<dbReference type="EMBL" id="FO704551">
    <property type="protein sequence ID" value="CDG21352.1"/>
    <property type="molecule type" value="Genomic_DNA"/>
</dbReference>
<reference evidence="2 3" key="1">
    <citation type="submission" date="2013-07" db="EMBL/GenBank/DDBJ databases">
        <authorList>
            <person name="Genoscope - CEA"/>
        </authorList>
    </citation>
    <scope>NUCLEOTIDE SEQUENCE [LARGE SCALE GENOMIC DNA]</scope>
    <source>
        <strain evidence="2 3">G6</strain>
    </source>
</reference>
<keyword evidence="3" id="KW-1185">Reference proteome</keyword>
<evidence type="ECO:0000313" key="3">
    <source>
        <dbReference type="Proteomes" id="UP000032735"/>
    </source>
</evidence>
<evidence type="ECO:0008006" key="4">
    <source>
        <dbReference type="Google" id="ProtNLM"/>
    </source>
</evidence>
<evidence type="ECO:0000256" key="1">
    <source>
        <dbReference type="SAM" id="MobiDB-lite"/>
    </source>
</evidence>
<name>A0A068R251_9GAMM</name>
<dbReference type="HOGENOM" id="CLU_029683_2_0_6"/>
<accession>A0A068R251</accession>
<feature type="region of interest" description="Disordered" evidence="1">
    <location>
        <begin position="486"/>
        <end position="505"/>
    </location>
</feature>
<dbReference type="KEGG" id="xpo:XPG1_1697"/>
<dbReference type="Pfam" id="PF06097">
    <property type="entry name" value="DUF945"/>
    <property type="match status" value="1"/>
</dbReference>
<dbReference type="STRING" id="1354304.XPG1_1697"/>
<organism evidence="2 3">
    <name type="scientific">Xenorhabdus poinarii G6</name>
    <dbReference type="NCBI Taxonomy" id="1354304"/>
    <lineage>
        <taxon>Bacteria</taxon>
        <taxon>Pseudomonadati</taxon>
        <taxon>Pseudomonadota</taxon>
        <taxon>Gammaproteobacteria</taxon>
        <taxon>Enterobacterales</taxon>
        <taxon>Morganellaceae</taxon>
        <taxon>Xenorhabdus</taxon>
    </lineage>
</organism>
<dbReference type="AlphaFoldDB" id="A0A068R251"/>
<sequence>MKKSLVAVSIIVALGAVWTGASWYTGKQLENRLDGFIAKANTKLKESLPERGMEWQAKDFNRGIFSSDVRLILTIKGGIEKMGIKPNEEIIFKSTIDHGPFPITKAFSLMPKMASIHSELEQSDALKAIFDLTGGKSPFKLDANVSYGGTLSTDMDLLPITHTETKENGEQRVLSFSGAKIIANVNRDLSAFSFSVKNDGLSFSEPNKKETISLKGIDFKGDHKKGNFDIYVGDQSYSIGEFSINGIPNEPNISLKGIKITSNANEDKENLNIKVAYGIDGVNIKDIEFGSGQLNLGIEKLDGQSVRKFTQAYNDATQEALATSELSDDTVTYAVMSNLHLLMNKDPQFSISPFSWKNSKGESSVDFNLALQNVPEDKNSMDNMKPEDMIRTLVKELSLDVNIPKAMLIESIAQSRELAGQDKTAAENQAKQQVQFLVAGGNKFITDKDNLIGLNFHYANDKVKLNGKESNLHQFLLDNNLVGTYDDADSEQSQHDNDAELPVTE</sequence>
<gene>
    <name evidence="2" type="ORF">XPG1_1697</name>
</gene>
<dbReference type="InterPro" id="IPR010352">
    <property type="entry name" value="DUF945"/>
</dbReference>
<dbReference type="Proteomes" id="UP000032735">
    <property type="component" value="Chromosome"/>
</dbReference>
<dbReference type="OrthoDB" id="5444681at2"/>